<evidence type="ECO:0000256" key="2">
    <source>
        <dbReference type="ARBA" id="ARBA00022801"/>
    </source>
</evidence>
<reference evidence="5 6" key="1">
    <citation type="submission" date="2019-03" db="EMBL/GenBank/DDBJ databases">
        <title>Genomic Encyclopedia of Type Strains, Phase IV (KMG-IV): sequencing the most valuable type-strain genomes for metagenomic binning, comparative biology and taxonomic classification.</title>
        <authorList>
            <person name="Goeker M."/>
        </authorList>
    </citation>
    <scope>NUCLEOTIDE SEQUENCE [LARGE SCALE GENOMIC DNA]</scope>
    <source>
        <strain evidence="5 6">DSM 11901</strain>
    </source>
</reference>
<feature type="compositionally biased region" description="Low complexity" evidence="3">
    <location>
        <begin position="58"/>
        <end position="77"/>
    </location>
</feature>
<dbReference type="PANTHER" id="PTHR30023:SF0">
    <property type="entry name" value="PENICILLIN-SENSITIVE CARBOXYPEPTIDASE A"/>
    <property type="match status" value="1"/>
</dbReference>
<dbReference type="SUPFAM" id="SSF56601">
    <property type="entry name" value="beta-lactamase/transpeptidase-like"/>
    <property type="match status" value="1"/>
</dbReference>
<dbReference type="GO" id="GO:0000270">
    <property type="term" value="P:peptidoglycan metabolic process"/>
    <property type="evidence" value="ECO:0007669"/>
    <property type="project" value="TreeGrafter"/>
</dbReference>
<feature type="signal peptide" evidence="4">
    <location>
        <begin position="1"/>
        <end position="46"/>
    </location>
</feature>
<dbReference type="Gene3D" id="3.40.710.10">
    <property type="entry name" value="DD-peptidase/beta-lactamase superfamily"/>
    <property type="match status" value="1"/>
</dbReference>
<dbReference type="GO" id="GO:0006508">
    <property type="term" value="P:proteolysis"/>
    <property type="evidence" value="ECO:0007669"/>
    <property type="project" value="InterPro"/>
</dbReference>
<feature type="region of interest" description="Disordered" evidence="3">
    <location>
        <begin position="402"/>
        <end position="423"/>
    </location>
</feature>
<comment type="similarity">
    <text evidence="1">Belongs to the peptidase S13 family.</text>
</comment>
<dbReference type="InterPro" id="IPR012338">
    <property type="entry name" value="Beta-lactam/transpept-like"/>
</dbReference>
<evidence type="ECO:0000313" key="5">
    <source>
        <dbReference type="EMBL" id="TDP81730.1"/>
    </source>
</evidence>
<evidence type="ECO:0000313" key="6">
    <source>
        <dbReference type="Proteomes" id="UP000294593"/>
    </source>
</evidence>
<keyword evidence="5" id="KW-0645">Protease</keyword>
<proteinExistence type="inferred from homology"/>
<dbReference type="OrthoDB" id="9802627at2"/>
<dbReference type="Pfam" id="PF02113">
    <property type="entry name" value="Peptidase_S13"/>
    <property type="match status" value="2"/>
</dbReference>
<dbReference type="GO" id="GO:0004185">
    <property type="term" value="F:serine-type carboxypeptidase activity"/>
    <property type="evidence" value="ECO:0007669"/>
    <property type="project" value="InterPro"/>
</dbReference>
<dbReference type="PRINTS" id="PR00922">
    <property type="entry name" value="DADACBPTASE3"/>
</dbReference>
<organism evidence="5 6">
    <name type="scientific">Aquabacterium commune</name>
    <dbReference type="NCBI Taxonomy" id="70586"/>
    <lineage>
        <taxon>Bacteria</taxon>
        <taxon>Pseudomonadati</taxon>
        <taxon>Pseudomonadota</taxon>
        <taxon>Betaproteobacteria</taxon>
        <taxon>Burkholderiales</taxon>
        <taxon>Aquabacterium</taxon>
    </lineage>
</organism>
<accession>A0A4R6R6Z4</accession>
<keyword evidence="2" id="KW-0378">Hydrolase</keyword>
<dbReference type="InterPro" id="IPR000667">
    <property type="entry name" value="Peptidase_S13"/>
</dbReference>
<dbReference type="EMBL" id="SNXW01000007">
    <property type="protein sequence ID" value="TDP81730.1"/>
    <property type="molecule type" value="Genomic_DNA"/>
</dbReference>
<feature type="region of interest" description="Disordered" evidence="3">
    <location>
        <begin position="58"/>
        <end position="85"/>
    </location>
</feature>
<keyword evidence="6" id="KW-1185">Reference proteome</keyword>
<comment type="caution">
    <text evidence="5">The sequence shown here is derived from an EMBL/GenBank/DDBJ whole genome shotgun (WGS) entry which is preliminary data.</text>
</comment>
<dbReference type="Proteomes" id="UP000294593">
    <property type="component" value="Unassembled WGS sequence"/>
</dbReference>
<name>A0A4R6R6Z4_9BURK</name>
<dbReference type="Gene3D" id="3.50.80.20">
    <property type="entry name" value="D-Ala-D-Ala carboxypeptidase C, peptidase S13"/>
    <property type="match status" value="1"/>
</dbReference>
<dbReference type="PANTHER" id="PTHR30023">
    <property type="entry name" value="D-ALANYL-D-ALANINE CARBOXYPEPTIDASE"/>
    <property type="match status" value="1"/>
</dbReference>
<sequence>MMAAMRAALPLPHPPLSPPPQATTRLAGARRVAVALGLGAATAVTAAGTGPGALAVTQAPQAPQAPQAQKASQAPQAPISPTPWPPTVAAALQASGLPAEAFSLLVWPVDGVAPRWQHLAASPRLMASVMKLFTTGAALRSLGPAYTWRTEAGLGGPLLPNGALDGPLYLRGGGDPSLVIERVQLMMSRWRGAGLRDIRGDLLTDRSAFELPPHDPAAFDGQVLKPYNAGPDALLLNHGAVTLRLLPDAAQPGQVRASLAPTLDGVELVNHLSPQPKLPCGDWREALNLTMAPVLGWHHLGRQRWRVTVQGPYPLSCGEREWPLLWRGDGPDDHGARLLSQAWQDGGGRLGGTVRNGTWPAGLPVWQTWTSPPLATVVRDINKFSNNVMARQLFLTLGAAPANRDASRDANEPPRPATLASARGATAQLVLEATRAGNRNGNGSGRGQPSACEGEALQLDNGAGLSRSERSTALCLGQWLQALWRSPVMPEFVASLPVNGTDGTTRRWQAAAGRAHIKTGSLDGVASMAGYVDAADGSTRVIVVGVVNHPRADAGRPVLQALTDWAQHLNTSDASAP</sequence>
<dbReference type="AlphaFoldDB" id="A0A4R6R6Z4"/>
<keyword evidence="4" id="KW-0732">Signal</keyword>
<evidence type="ECO:0000256" key="3">
    <source>
        <dbReference type="SAM" id="MobiDB-lite"/>
    </source>
</evidence>
<evidence type="ECO:0000256" key="1">
    <source>
        <dbReference type="ARBA" id="ARBA00006096"/>
    </source>
</evidence>
<gene>
    <name evidence="5" type="ORF">EV672_107161</name>
</gene>
<feature type="chain" id="PRO_5020279592" evidence="4">
    <location>
        <begin position="47"/>
        <end position="577"/>
    </location>
</feature>
<keyword evidence="5" id="KW-0121">Carboxypeptidase</keyword>
<evidence type="ECO:0000256" key="4">
    <source>
        <dbReference type="SAM" id="SignalP"/>
    </source>
</evidence>
<protein>
    <submittedName>
        <fullName evidence="5">D-alanyl-D-alanine carboxypeptidase/D-alanyl-D-alanine-endopeptidase (Penicillin-binding protein 4)</fullName>
    </submittedName>
</protein>